<dbReference type="GO" id="GO:0004642">
    <property type="term" value="F:phosphoribosylformylglycinamidine synthase activity"/>
    <property type="evidence" value="ECO:0007669"/>
    <property type="project" value="UniProtKB-UniRule"/>
</dbReference>
<reference evidence="9 10" key="1">
    <citation type="submission" date="2019-03" db="EMBL/GenBank/DDBJ databases">
        <title>Genomic Encyclopedia of Type Strains, Phase III (KMG-III): the genomes of soil and plant-associated and newly described type strains.</title>
        <authorList>
            <person name="Whitman W."/>
        </authorList>
    </citation>
    <scope>NUCLEOTIDE SEQUENCE [LARGE SCALE GENOMIC DNA]</scope>
    <source>
        <strain evidence="9 10">CGMCC 1.7660</strain>
    </source>
</reference>
<dbReference type="GO" id="GO:0005524">
    <property type="term" value="F:ATP binding"/>
    <property type="evidence" value="ECO:0007669"/>
    <property type="project" value="UniProtKB-KW"/>
</dbReference>
<dbReference type="InterPro" id="IPR010075">
    <property type="entry name" value="PRibForGlyAmidine_synth_PurQ"/>
</dbReference>
<dbReference type="SUPFAM" id="SSF52317">
    <property type="entry name" value="Class I glutamine amidotransferase-like"/>
    <property type="match status" value="1"/>
</dbReference>
<keyword evidence="2 8" id="KW-0436">Ligase</keyword>
<dbReference type="NCBIfam" id="TIGR01737">
    <property type="entry name" value="FGAM_synth_I"/>
    <property type="match status" value="1"/>
</dbReference>
<comment type="catalytic activity">
    <reaction evidence="8">
        <text>N(2)-formyl-N(1)-(5-phospho-beta-D-ribosyl)glycinamide + L-glutamine + ATP + H2O = 2-formamido-N(1)-(5-O-phospho-beta-D-ribosyl)acetamidine + L-glutamate + ADP + phosphate + H(+)</text>
        <dbReference type="Rhea" id="RHEA:17129"/>
        <dbReference type="ChEBI" id="CHEBI:15377"/>
        <dbReference type="ChEBI" id="CHEBI:15378"/>
        <dbReference type="ChEBI" id="CHEBI:29985"/>
        <dbReference type="ChEBI" id="CHEBI:30616"/>
        <dbReference type="ChEBI" id="CHEBI:43474"/>
        <dbReference type="ChEBI" id="CHEBI:58359"/>
        <dbReference type="ChEBI" id="CHEBI:147286"/>
        <dbReference type="ChEBI" id="CHEBI:147287"/>
        <dbReference type="ChEBI" id="CHEBI:456216"/>
        <dbReference type="EC" id="6.3.5.3"/>
    </reaction>
</comment>
<dbReference type="HAMAP" id="MF_00421">
    <property type="entry name" value="PurQ"/>
    <property type="match status" value="1"/>
</dbReference>
<dbReference type="OrthoDB" id="9804441at2"/>
<dbReference type="EMBL" id="SNYW01000011">
    <property type="protein sequence ID" value="TDQ80443.1"/>
    <property type="molecule type" value="Genomic_DNA"/>
</dbReference>
<dbReference type="PIRSF" id="PIRSF001586">
    <property type="entry name" value="FGAM_synth_I"/>
    <property type="match status" value="1"/>
</dbReference>
<evidence type="ECO:0000256" key="8">
    <source>
        <dbReference type="HAMAP-Rule" id="MF_00421"/>
    </source>
</evidence>
<evidence type="ECO:0000313" key="10">
    <source>
        <dbReference type="Proteomes" id="UP000295783"/>
    </source>
</evidence>
<evidence type="ECO:0000256" key="6">
    <source>
        <dbReference type="ARBA" id="ARBA00022840"/>
    </source>
</evidence>
<dbReference type="RefSeq" id="WP_133614437.1">
    <property type="nucleotide sequence ID" value="NZ_SNYW01000011.1"/>
</dbReference>
<dbReference type="SMART" id="SM01211">
    <property type="entry name" value="GATase_5"/>
    <property type="match status" value="1"/>
</dbReference>
<accession>A0A4R6WQ93</accession>
<dbReference type="AlphaFoldDB" id="A0A4R6WQ93"/>
<comment type="catalytic activity">
    <reaction evidence="8">
        <text>L-glutamine + H2O = L-glutamate + NH4(+)</text>
        <dbReference type="Rhea" id="RHEA:15889"/>
        <dbReference type="ChEBI" id="CHEBI:15377"/>
        <dbReference type="ChEBI" id="CHEBI:28938"/>
        <dbReference type="ChEBI" id="CHEBI:29985"/>
        <dbReference type="ChEBI" id="CHEBI:58359"/>
        <dbReference type="EC" id="3.5.1.2"/>
    </reaction>
</comment>
<comment type="pathway">
    <text evidence="8">Purine metabolism; IMP biosynthesis via de novo pathway; 5-amino-1-(5-phospho-D-ribosyl)imidazole from N(2)-formyl-N(1)-(5-phospho-D-ribosyl)glycinamide: step 1/2.</text>
</comment>
<feature type="active site" description="Nucleophile" evidence="8">
    <location>
        <position position="86"/>
    </location>
</feature>
<dbReference type="CDD" id="cd01740">
    <property type="entry name" value="GATase1_FGAR_AT"/>
    <property type="match status" value="1"/>
</dbReference>
<comment type="caution">
    <text evidence="9">The sequence shown here is derived from an EMBL/GenBank/DDBJ whole genome shotgun (WGS) entry which is preliminary data.</text>
</comment>
<dbReference type="EC" id="6.3.5.3" evidence="8"/>
<dbReference type="EC" id="3.5.1.2" evidence="8"/>
<comment type="function">
    <text evidence="8">Part of the phosphoribosylformylglycinamidine synthase complex involved in the purines biosynthetic pathway. Catalyzes the ATP-dependent conversion of formylglycinamide ribonucleotide (FGAR) and glutamine to yield formylglycinamidine ribonucleotide (FGAM) and glutamate. The FGAM synthase complex is composed of three subunits. PurQ produces an ammonia molecule by converting glutamine to glutamate. PurL transfers the ammonia molecule to FGAR to form FGAM in an ATP-dependent manner. PurS interacts with PurQ and PurL and is thought to assist in the transfer of the ammonia molecule from PurQ to PurL.</text>
</comment>
<evidence type="ECO:0000256" key="3">
    <source>
        <dbReference type="ARBA" id="ARBA00022741"/>
    </source>
</evidence>
<dbReference type="Pfam" id="PF13507">
    <property type="entry name" value="GATase_5"/>
    <property type="match status" value="1"/>
</dbReference>
<keyword evidence="1 8" id="KW-0963">Cytoplasm</keyword>
<sequence length="229" mass="24610">MKSAIVVFPGSNREGDAKAALKQATGKDPIMVWHRDTALPKVDLVLVPGGFSYGDYLRCGAIAANSPVLREVKARAEGGMAVIGICNGFQIITEAGLLPGVLLRNANLKFVCRNVGLRVETSGSRFTAGYKKGQVLSIPVAHHDGNYFADPRTLDELEAEDRIAFRYCGPEGRLDSVYNPNGSIRHIAGILNKKRNVLGLMPHPENAIEPLHGSTDGKALFTSMVEAVS</sequence>
<proteinExistence type="inferred from homology"/>
<evidence type="ECO:0000256" key="1">
    <source>
        <dbReference type="ARBA" id="ARBA00022490"/>
    </source>
</evidence>
<feature type="active site" evidence="8">
    <location>
        <position position="205"/>
    </location>
</feature>
<keyword evidence="4 8" id="KW-0658">Purine biosynthesis</keyword>
<evidence type="ECO:0000256" key="4">
    <source>
        <dbReference type="ARBA" id="ARBA00022755"/>
    </source>
</evidence>
<keyword evidence="10" id="KW-1185">Reference proteome</keyword>
<evidence type="ECO:0000313" key="9">
    <source>
        <dbReference type="EMBL" id="TDQ80443.1"/>
    </source>
</evidence>
<name>A0A4R6WQ93_9PROT</name>
<keyword evidence="3 8" id="KW-0547">Nucleotide-binding</keyword>
<feature type="active site" evidence="8">
    <location>
        <position position="203"/>
    </location>
</feature>
<dbReference type="NCBIfam" id="NF002957">
    <property type="entry name" value="PRK03619.1"/>
    <property type="match status" value="1"/>
</dbReference>
<dbReference type="Gene3D" id="3.40.50.880">
    <property type="match status" value="1"/>
</dbReference>
<organism evidence="9 10">
    <name type="scientific">Dongia mobilis</name>
    <dbReference type="NCBI Taxonomy" id="578943"/>
    <lineage>
        <taxon>Bacteria</taxon>
        <taxon>Pseudomonadati</taxon>
        <taxon>Pseudomonadota</taxon>
        <taxon>Alphaproteobacteria</taxon>
        <taxon>Rhodospirillales</taxon>
        <taxon>Dongiaceae</taxon>
        <taxon>Dongia</taxon>
    </lineage>
</organism>
<dbReference type="PANTHER" id="PTHR47552:SF1">
    <property type="entry name" value="PHOSPHORIBOSYLFORMYLGLYCINAMIDINE SYNTHASE SUBUNIT PURQ"/>
    <property type="match status" value="1"/>
</dbReference>
<dbReference type="PROSITE" id="PS51273">
    <property type="entry name" value="GATASE_TYPE_1"/>
    <property type="match status" value="1"/>
</dbReference>
<dbReference type="GO" id="GO:0006189">
    <property type="term" value="P:'de novo' IMP biosynthetic process"/>
    <property type="evidence" value="ECO:0007669"/>
    <property type="project" value="UniProtKB-UniRule"/>
</dbReference>
<protein>
    <recommendedName>
        <fullName evidence="8">Phosphoribosylformylglycinamidine synthase subunit PurQ</fullName>
        <shortName evidence="8">FGAM synthase</shortName>
        <ecNumber evidence="8">6.3.5.3</ecNumber>
    </recommendedName>
    <alternativeName>
        <fullName evidence="8">Formylglycinamide ribonucleotide amidotransferase subunit I</fullName>
        <shortName evidence="8">FGAR amidotransferase I</shortName>
        <shortName evidence="8">FGAR-AT I</shortName>
    </alternativeName>
    <alternativeName>
        <fullName evidence="8">Glutaminase PurQ</fullName>
        <ecNumber evidence="8">3.5.1.2</ecNumber>
    </alternativeName>
    <alternativeName>
        <fullName evidence="8">Phosphoribosylformylglycinamidine synthase subunit I</fullName>
    </alternativeName>
</protein>
<keyword evidence="6 8" id="KW-0067">ATP-binding</keyword>
<comment type="subunit">
    <text evidence="8">Part of the FGAM synthase complex composed of 1 PurL, 1 PurQ and 2 PurS subunits.</text>
</comment>
<keyword evidence="5 8" id="KW-0378">Hydrolase</keyword>
<dbReference type="PANTHER" id="PTHR47552">
    <property type="entry name" value="PHOSPHORIBOSYLFORMYLGLYCINAMIDINE SYNTHASE SUBUNIT PURQ"/>
    <property type="match status" value="1"/>
</dbReference>
<dbReference type="GO" id="GO:0005737">
    <property type="term" value="C:cytoplasm"/>
    <property type="evidence" value="ECO:0007669"/>
    <property type="project" value="UniProtKB-SubCell"/>
</dbReference>
<keyword evidence="7 8" id="KW-0315">Glutamine amidotransferase</keyword>
<evidence type="ECO:0000256" key="7">
    <source>
        <dbReference type="ARBA" id="ARBA00022962"/>
    </source>
</evidence>
<dbReference type="InterPro" id="IPR029062">
    <property type="entry name" value="Class_I_gatase-like"/>
</dbReference>
<gene>
    <name evidence="8" type="primary">purQ</name>
    <name evidence="9" type="ORF">A8950_2973</name>
</gene>
<dbReference type="GO" id="GO:0004359">
    <property type="term" value="F:glutaminase activity"/>
    <property type="evidence" value="ECO:0007669"/>
    <property type="project" value="UniProtKB-EC"/>
</dbReference>
<evidence type="ECO:0000256" key="2">
    <source>
        <dbReference type="ARBA" id="ARBA00022598"/>
    </source>
</evidence>
<comment type="subcellular location">
    <subcellularLocation>
        <location evidence="8">Cytoplasm</location>
    </subcellularLocation>
</comment>
<evidence type="ECO:0000256" key="5">
    <source>
        <dbReference type="ARBA" id="ARBA00022801"/>
    </source>
</evidence>
<dbReference type="UniPathway" id="UPA00074">
    <property type="reaction ID" value="UER00128"/>
</dbReference>
<dbReference type="Proteomes" id="UP000295783">
    <property type="component" value="Unassembled WGS sequence"/>
</dbReference>